<gene>
    <name evidence="8" type="ORF">AWM72_04100</name>
    <name evidence="9" type="ORF">CYJ28_09100</name>
</gene>
<dbReference type="AlphaFoldDB" id="A0A109RD53"/>
<evidence type="ECO:0000313" key="8">
    <source>
        <dbReference type="EMBL" id="AMB94001.1"/>
    </source>
</evidence>
<evidence type="ECO:0000313" key="9">
    <source>
        <dbReference type="EMBL" id="PKZ20769.1"/>
    </source>
</evidence>
<keyword evidence="3 6" id="KW-0812">Transmembrane</keyword>
<keyword evidence="4 6" id="KW-1133">Transmembrane helix</keyword>
<evidence type="ECO:0000256" key="5">
    <source>
        <dbReference type="ARBA" id="ARBA00023136"/>
    </source>
</evidence>
<accession>A0A109RD53</accession>
<dbReference type="GO" id="GO:0005886">
    <property type="term" value="C:plasma membrane"/>
    <property type="evidence" value="ECO:0007669"/>
    <property type="project" value="UniProtKB-SubCell"/>
</dbReference>
<feature type="transmembrane region" description="Helical" evidence="6">
    <location>
        <begin position="289"/>
        <end position="312"/>
    </location>
</feature>
<feature type="transmembrane region" description="Helical" evidence="6">
    <location>
        <begin position="185"/>
        <end position="205"/>
    </location>
</feature>
<dbReference type="InterPro" id="IPR013525">
    <property type="entry name" value="ABC2_TM"/>
</dbReference>
<sequence length="431" mass="47442">MSKLWTVAKSVYRKNVFSWSFVWMVASPLVMVAVFGLIGYFIGQSEATKSGDIALVQASPEVQEIVEANKGHNQIILDLNQEEAQAALRDDKIDGYLEVGEDKGQIKANFFHKTTSSDVNLDDIEKGLQDLQVRRLAQSLGLSQEDLAKLQSQSVAINVNNLNFGEDGKLSQEEGNSIKYIIRSFMAYFTCFIVFFFIISYVNIIAQEIAAEKGSRIMEIILSSIPARTHFFGKMIGVGLMILTQIGCYLILYLLGAAAFASSLVSLPIPDKLLDNLQLGSLIQEALPIFALGLVFALIGILIYTSFAGFLGSLVSKTEDVQKTIMPVVFLGVAGFYIGLFAFASSANNALVRISSQIPFFTPFVMPFRIAGESVSGFEIGLSVVLSLITMVAIFYLSAAFYKSNVLTYSDKGMLDTLKRSWTLWRSEKEA</sequence>
<dbReference type="PANTHER" id="PTHR30294:SF29">
    <property type="entry name" value="MULTIDRUG ABC TRANSPORTER PERMEASE YBHS-RELATED"/>
    <property type="match status" value="1"/>
</dbReference>
<keyword evidence="10" id="KW-1185">Reference proteome</keyword>
<organism evidence="8 10">
    <name type="scientific">Aerococcus sanguinicola</name>
    <dbReference type="NCBI Taxonomy" id="119206"/>
    <lineage>
        <taxon>Bacteria</taxon>
        <taxon>Bacillati</taxon>
        <taxon>Bacillota</taxon>
        <taxon>Bacilli</taxon>
        <taxon>Lactobacillales</taxon>
        <taxon>Aerococcaceae</taxon>
        <taxon>Aerococcus</taxon>
    </lineage>
</organism>
<dbReference type="GO" id="GO:0140359">
    <property type="term" value="F:ABC-type transporter activity"/>
    <property type="evidence" value="ECO:0007669"/>
    <property type="project" value="InterPro"/>
</dbReference>
<protein>
    <submittedName>
        <fullName evidence="9">ABC transporter permease</fullName>
    </submittedName>
</protein>
<reference evidence="8 10" key="1">
    <citation type="journal article" date="2016" name="Genome Announc.">
        <title>Complete Genome Sequences of Aerococcus christensenii CCUG 28831T, Aerococcus sanguinicola CCUG 43001T, Aerococcus urinae CCUG 36881T, Aerococcus urinaeequi CCUG 28094T, Aerococcus urinaehominis CCUG 42038 BT, and Aerococcus viridans CCUG 4311T.</title>
        <authorList>
            <person name="Carkaci D."/>
            <person name="Dargis R."/>
            <person name="Nielsen X.C."/>
            <person name="Skovgaard O."/>
            <person name="Fuursted K."/>
            <person name="Christensen J.J."/>
        </authorList>
    </citation>
    <scope>NUCLEOTIDE SEQUENCE [LARGE SCALE GENOMIC DNA]</scope>
    <source>
        <strain evidence="8 10">CCUG43001</strain>
    </source>
</reference>
<feature type="transmembrane region" description="Helical" evidence="6">
    <location>
        <begin position="324"/>
        <end position="344"/>
    </location>
</feature>
<dbReference type="GeneID" id="92903254"/>
<evidence type="ECO:0000256" key="2">
    <source>
        <dbReference type="ARBA" id="ARBA00022475"/>
    </source>
</evidence>
<dbReference type="EMBL" id="CP014160">
    <property type="protein sequence ID" value="AMB94001.1"/>
    <property type="molecule type" value="Genomic_DNA"/>
</dbReference>
<reference evidence="9 11" key="3">
    <citation type="submission" date="2017-12" db="EMBL/GenBank/DDBJ databases">
        <title>Phylogenetic diversity of female urinary microbiome.</title>
        <authorList>
            <person name="Thomas-White K."/>
            <person name="Wolfe A.J."/>
        </authorList>
    </citation>
    <scope>NUCLEOTIDE SEQUENCE [LARGE SCALE GENOMIC DNA]</scope>
    <source>
        <strain evidence="9 11">UMB0139</strain>
    </source>
</reference>
<reference evidence="10" key="2">
    <citation type="submission" date="2016-01" db="EMBL/GenBank/DDBJ databases">
        <title>Six Aerococcus type strain genome sequencing and assembly using PacBio and Illumina Hiseq.</title>
        <authorList>
            <person name="Carkaci D."/>
            <person name="Dargis R."/>
            <person name="Nielsen X.C."/>
            <person name="Skovgaard O."/>
            <person name="Fuursted K."/>
            <person name="Christensen J.J."/>
        </authorList>
    </citation>
    <scope>NUCLEOTIDE SEQUENCE [LARGE SCALE GENOMIC DNA]</scope>
    <source>
        <strain evidence="10">CCUG43001</strain>
    </source>
</reference>
<evidence type="ECO:0000313" key="10">
    <source>
        <dbReference type="Proteomes" id="UP000069912"/>
    </source>
</evidence>
<keyword evidence="2" id="KW-1003">Cell membrane</keyword>
<dbReference type="InterPro" id="IPR051449">
    <property type="entry name" value="ABC-2_transporter_component"/>
</dbReference>
<evidence type="ECO:0000259" key="7">
    <source>
        <dbReference type="Pfam" id="PF12698"/>
    </source>
</evidence>
<dbReference type="OrthoDB" id="9768837at2"/>
<proteinExistence type="predicted"/>
<feature type="transmembrane region" description="Helical" evidence="6">
    <location>
        <begin position="380"/>
        <end position="402"/>
    </location>
</feature>
<evidence type="ECO:0000256" key="1">
    <source>
        <dbReference type="ARBA" id="ARBA00004651"/>
    </source>
</evidence>
<dbReference type="Proteomes" id="UP000069912">
    <property type="component" value="Chromosome"/>
</dbReference>
<name>A0A109RD53_9LACT</name>
<evidence type="ECO:0000313" key="11">
    <source>
        <dbReference type="Proteomes" id="UP000234239"/>
    </source>
</evidence>
<dbReference type="RefSeq" id="WP_067973633.1">
    <property type="nucleotide sequence ID" value="NZ_CAJHKM010000005.1"/>
</dbReference>
<comment type="subcellular location">
    <subcellularLocation>
        <location evidence="1">Cell membrane</location>
        <topology evidence="1">Multi-pass membrane protein</topology>
    </subcellularLocation>
</comment>
<dbReference type="PANTHER" id="PTHR30294">
    <property type="entry name" value="MEMBRANE COMPONENT OF ABC TRANSPORTER YHHJ-RELATED"/>
    <property type="match status" value="1"/>
</dbReference>
<feature type="transmembrane region" description="Helical" evidence="6">
    <location>
        <begin position="20"/>
        <end position="42"/>
    </location>
</feature>
<dbReference type="EMBL" id="PKGY01000006">
    <property type="protein sequence ID" value="PKZ20769.1"/>
    <property type="molecule type" value="Genomic_DNA"/>
</dbReference>
<dbReference type="Pfam" id="PF12698">
    <property type="entry name" value="ABC2_membrane_3"/>
    <property type="match status" value="1"/>
</dbReference>
<evidence type="ECO:0000256" key="6">
    <source>
        <dbReference type="SAM" id="Phobius"/>
    </source>
</evidence>
<feature type="domain" description="ABC-2 type transporter transmembrane" evidence="7">
    <location>
        <begin position="19"/>
        <end position="399"/>
    </location>
</feature>
<evidence type="ECO:0000256" key="4">
    <source>
        <dbReference type="ARBA" id="ARBA00022989"/>
    </source>
</evidence>
<keyword evidence="5 6" id="KW-0472">Membrane</keyword>
<dbReference type="KEGG" id="asan:AWM72_04100"/>
<evidence type="ECO:0000256" key="3">
    <source>
        <dbReference type="ARBA" id="ARBA00022692"/>
    </source>
</evidence>
<dbReference type="Proteomes" id="UP000234239">
    <property type="component" value="Unassembled WGS sequence"/>
</dbReference>